<dbReference type="AlphaFoldDB" id="A0A226GSS0"/>
<evidence type="ECO:0000313" key="2">
    <source>
        <dbReference type="Proteomes" id="UP000198345"/>
    </source>
</evidence>
<sequence length="96" mass="11599">MIYKIVIIEEAKADYKKSLLWYKNVHPKLAIRFNDSFKRSLAIIKIDPLLFQIRYDNIRVVFLKTFPYAIHYSIYENRIVIKSIFHTSRESELNVF</sequence>
<organism evidence="1 2">
    <name type="scientific">Flavobacterium hercynium</name>
    <dbReference type="NCBI Taxonomy" id="387094"/>
    <lineage>
        <taxon>Bacteria</taxon>
        <taxon>Pseudomonadati</taxon>
        <taxon>Bacteroidota</taxon>
        <taxon>Flavobacteriia</taxon>
        <taxon>Flavobacteriales</taxon>
        <taxon>Flavobacteriaceae</taxon>
        <taxon>Flavobacterium</taxon>
    </lineage>
</organism>
<reference evidence="1 2" key="1">
    <citation type="submission" date="2016-11" db="EMBL/GenBank/DDBJ databases">
        <title>Whole genomes of Flavobacteriaceae.</title>
        <authorList>
            <person name="Stine C."/>
            <person name="Li C."/>
            <person name="Tadesse D."/>
        </authorList>
    </citation>
    <scope>NUCLEOTIDE SEQUENCE [LARGE SCALE GENOMIC DNA]</scope>
    <source>
        <strain evidence="1 2">DSM 18292</strain>
    </source>
</reference>
<name>A0A226GSS0_9FLAO</name>
<protein>
    <recommendedName>
        <fullName evidence="3">Plasmid stabilization system</fullName>
    </recommendedName>
</protein>
<dbReference type="RefSeq" id="WP_089051690.1">
    <property type="nucleotide sequence ID" value="NZ_MUGW01000054.1"/>
</dbReference>
<accession>A0A226GSS0</accession>
<evidence type="ECO:0000313" key="1">
    <source>
        <dbReference type="EMBL" id="OXA85017.1"/>
    </source>
</evidence>
<dbReference type="Proteomes" id="UP000198345">
    <property type="component" value="Unassembled WGS sequence"/>
</dbReference>
<dbReference type="Gene3D" id="3.30.2310.20">
    <property type="entry name" value="RelE-like"/>
    <property type="match status" value="1"/>
</dbReference>
<dbReference type="InterPro" id="IPR035093">
    <property type="entry name" value="RelE/ParE_toxin_dom_sf"/>
</dbReference>
<evidence type="ECO:0008006" key="3">
    <source>
        <dbReference type="Google" id="ProtNLM"/>
    </source>
</evidence>
<comment type="caution">
    <text evidence="1">The sequence shown here is derived from an EMBL/GenBank/DDBJ whole genome shotgun (WGS) entry which is preliminary data.</text>
</comment>
<proteinExistence type="predicted"/>
<keyword evidence="2" id="KW-1185">Reference proteome</keyword>
<gene>
    <name evidence="1" type="ORF">B0A66_20380</name>
</gene>
<dbReference type="EMBL" id="MUGW01000054">
    <property type="protein sequence ID" value="OXA85017.1"/>
    <property type="molecule type" value="Genomic_DNA"/>
</dbReference>